<evidence type="ECO:0000313" key="1">
    <source>
        <dbReference type="EMBL" id="KAJ7551011.1"/>
    </source>
</evidence>
<gene>
    <name evidence="1" type="ORF">O6H91_07G129800</name>
</gene>
<evidence type="ECO:0000313" key="2">
    <source>
        <dbReference type="Proteomes" id="UP001162992"/>
    </source>
</evidence>
<keyword evidence="2" id="KW-1185">Reference proteome</keyword>
<accession>A0ACC2D9M9</accession>
<comment type="caution">
    <text evidence="1">The sequence shown here is derived from an EMBL/GenBank/DDBJ whole genome shotgun (WGS) entry which is preliminary data.</text>
</comment>
<reference evidence="2" key="1">
    <citation type="journal article" date="2024" name="Proc. Natl. Acad. Sci. U.S.A.">
        <title>Extraordinary preservation of gene collinearity over three hundred million years revealed in homosporous lycophytes.</title>
        <authorList>
            <person name="Li C."/>
            <person name="Wickell D."/>
            <person name="Kuo L.Y."/>
            <person name="Chen X."/>
            <person name="Nie B."/>
            <person name="Liao X."/>
            <person name="Peng D."/>
            <person name="Ji J."/>
            <person name="Jenkins J."/>
            <person name="Williams M."/>
            <person name="Shu S."/>
            <person name="Plott C."/>
            <person name="Barry K."/>
            <person name="Rajasekar S."/>
            <person name="Grimwood J."/>
            <person name="Han X."/>
            <person name="Sun S."/>
            <person name="Hou Z."/>
            <person name="He W."/>
            <person name="Dai G."/>
            <person name="Sun C."/>
            <person name="Schmutz J."/>
            <person name="Leebens-Mack J.H."/>
            <person name="Li F.W."/>
            <person name="Wang L."/>
        </authorList>
    </citation>
    <scope>NUCLEOTIDE SEQUENCE [LARGE SCALE GENOMIC DNA]</scope>
    <source>
        <strain evidence="2">cv. PW_Plant_1</strain>
    </source>
</reference>
<dbReference type="EMBL" id="CM055098">
    <property type="protein sequence ID" value="KAJ7551011.1"/>
    <property type="molecule type" value="Genomic_DNA"/>
</dbReference>
<name>A0ACC2D9M9_DIPCM</name>
<sequence>MTSCSPRMKMIRWRKLVHICQLSIFRSCGTQVMRSWDSFSRKGGKKLKVAEDQQLMRGNDRLKSSYKIHVPVRLIRGFKVTSRCCDERFSTFQRWNVF</sequence>
<organism evidence="1 2">
    <name type="scientific">Diphasiastrum complanatum</name>
    <name type="common">Issler's clubmoss</name>
    <name type="synonym">Lycopodium complanatum</name>
    <dbReference type="NCBI Taxonomy" id="34168"/>
    <lineage>
        <taxon>Eukaryota</taxon>
        <taxon>Viridiplantae</taxon>
        <taxon>Streptophyta</taxon>
        <taxon>Embryophyta</taxon>
        <taxon>Tracheophyta</taxon>
        <taxon>Lycopodiopsida</taxon>
        <taxon>Lycopodiales</taxon>
        <taxon>Lycopodiaceae</taxon>
        <taxon>Lycopodioideae</taxon>
        <taxon>Diphasiastrum</taxon>
    </lineage>
</organism>
<protein>
    <submittedName>
        <fullName evidence="1">Uncharacterized protein</fullName>
    </submittedName>
</protein>
<proteinExistence type="predicted"/>
<dbReference type="Proteomes" id="UP001162992">
    <property type="component" value="Chromosome 7"/>
</dbReference>